<protein>
    <recommendedName>
        <fullName evidence="3">Transposase</fullName>
    </recommendedName>
</protein>
<dbReference type="RefSeq" id="WP_375330580.1">
    <property type="nucleotide sequence ID" value="NZ_JBDXSU010000015.1"/>
</dbReference>
<organism evidence="1 2">
    <name type="scientific">Alicyclobacillus fastidiosus</name>
    <dbReference type="NCBI Taxonomy" id="392011"/>
    <lineage>
        <taxon>Bacteria</taxon>
        <taxon>Bacillati</taxon>
        <taxon>Bacillota</taxon>
        <taxon>Bacilli</taxon>
        <taxon>Bacillales</taxon>
        <taxon>Alicyclobacillaceae</taxon>
        <taxon>Alicyclobacillus</taxon>
    </lineage>
</organism>
<name>A0ABV5AJN9_9BACL</name>
<accession>A0ABV5AJN9</accession>
<proteinExistence type="predicted"/>
<dbReference type="EMBL" id="JBDXSU010000015">
    <property type="protein sequence ID" value="MFB5191897.1"/>
    <property type="molecule type" value="Genomic_DNA"/>
</dbReference>
<gene>
    <name evidence="1" type="ORF">KKP3000_000685</name>
</gene>
<reference evidence="1 2" key="1">
    <citation type="journal article" date="2024" name="Int. J. Mol. Sci.">
        <title>Exploration of Alicyclobacillus spp. Genome in Search of Antibiotic Resistance.</title>
        <authorList>
            <person name="Bucka-Kolendo J."/>
            <person name="Kiousi D.E."/>
            <person name="Dekowska A."/>
            <person name="Mikolajczuk-Szczyrba A."/>
            <person name="Karadedos D.M."/>
            <person name="Michael P."/>
            <person name="Galanis A."/>
            <person name="Sokolowska B."/>
        </authorList>
    </citation>
    <scope>NUCLEOTIDE SEQUENCE [LARGE SCALE GENOMIC DNA]</scope>
    <source>
        <strain evidence="1 2">KKP 3000</strain>
    </source>
</reference>
<comment type="caution">
    <text evidence="1">The sequence shown here is derived from an EMBL/GenBank/DDBJ whole genome shotgun (WGS) entry which is preliminary data.</text>
</comment>
<sequence length="224" mass="26222">MGTKALARSLGFTEDKTRRCLAYFCTRLEHNEWTGTRFVVDASLLERVLSDVRKGTKLKVIQRWDCWESYQQFLVYRFHQKVIRAVIELKRPRPSKRADSSVKREKVREALDVLMERGDNITIEVVCDIVGVCPETIRNWGCNDMIAETKQIQWEQRIQSRKDGIYEQVETYLSSNPTTVVTSRAVYNMLGTLRTVLWRIAPELTAYIHERIVQHNRNVTDVVE</sequence>
<evidence type="ECO:0000313" key="2">
    <source>
        <dbReference type="Proteomes" id="UP001579974"/>
    </source>
</evidence>
<keyword evidence="2" id="KW-1185">Reference proteome</keyword>
<evidence type="ECO:0008006" key="3">
    <source>
        <dbReference type="Google" id="ProtNLM"/>
    </source>
</evidence>
<dbReference type="Proteomes" id="UP001579974">
    <property type="component" value="Unassembled WGS sequence"/>
</dbReference>
<evidence type="ECO:0000313" key="1">
    <source>
        <dbReference type="EMBL" id="MFB5191897.1"/>
    </source>
</evidence>